<dbReference type="RefSeq" id="WP_209307972.1">
    <property type="nucleotide sequence ID" value="NZ_SPVH01000002.1"/>
</dbReference>
<organism evidence="1 2">
    <name type="scientific">Brevundimonas intermedia</name>
    <dbReference type="NCBI Taxonomy" id="74315"/>
    <lineage>
        <taxon>Bacteria</taxon>
        <taxon>Pseudomonadati</taxon>
        <taxon>Pseudomonadota</taxon>
        <taxon>Alphaproteobacteria</taxon>
        <taxon>Caulobacterales</taxon>
        <taxon>Caulobacteraceae</taxon>
        <taxon>Brevundimonas</taxon>
    </lineage>
</organism>
<gene>
    <name evidence="1" type="ORF">EGY25_04900</name>
</gene>
<dbReference type="PROSITE" id="PS51257">
    <property type="entry name" value="PROKAR_LIPOPROTEIN"/>
    <property type="match status" value="1"/>
</dbReference>
<dbReference type="Proteomes" id="UP000298216">
    <property type="component" value="Unassembled WGS sequence"/>
</dbReference>
<reference evidence="1 2" key="1">
    <citation type="submission" date="2019-03" db="EMBL/GenBank/DDBJ databases">
        <title>Draft genome of Brevundimonas sp. a heavy metal resistant soil bacteria.</title>
        <authorList>
            <person name="Soto J."/>
        </authorList>
    </citation>
    <scope>NUCLEOTIDE SEQUENCE [LARGE SCALE GENOMIC DNA]</scope>
    <source>
        <strain evidence="1 2">B-10</strain>
    </source>
</reference>
<keyword evidence="2" id="KW-1185">Reference proteome</keyword>
<protein>
    <submittedName>
        <fullName evidence="1">Uncharacterized protein</fullName>
    </submittedName>
</protein>
<dbReference type="AlphaFoldDB" id="A0A4Y9RZS7"/>
<accession>A0A4Y9RZS7</accession>
<proteinExistence type="predicted"/>
<evidence type="ECO:0000313" key="1">
    <source>
        <dbReference type="EMBL" id="TFW14532.1"/>
    </source>
</evidence>
<sequence>MRLLTALAAISVAGCGQGQLTCSPTQNVRVTVNGQGFAIPVDLNPSFSGPVADHLALPSSIHRDDQGRWAYCQKASDQPVVGDSFSFSPGAALPDAYFIIVGRERRFERRKPDQYPLHNESGFEVTITKGPKLIFSPAGGVRPTAVDGHCMTWFPGSSEYCRVAFTTLCGVPVSVDIIGEQSLSEWPAILARVDAYVLKLET</sequence>
<name>A0A4Y9RZS7_9CAUL</name>
<comment type="caution">
    <text evidence="1">The sequence shown here is derived from an EMBL/GenBank/DDBJ whole genome shotgun (WGS) entry which is preliminary data.</text>
</comment>
<evidence type="ECO:0000313" key="2">
    <source>
        <dbReference type="Proteomes" id="UP000298216"/>
    </source>
</evidence>
<dbReference type="EMBL" id="SPVH01000002">
    <property type="protein sequence ID" value="TFW14532.1"/>
    <property type="molecule type" value="Genomic_DNA"/>
</dbReference>